<dbReference type="STRING" id="133383.A0A1R0H6J0"/>
<gene>
    <name evidence="1" type="ORF">AYI68_g1017</name>
</gene>
<sequence>MDVDCNNKEARATEPAILEIQNEFMERSIVLFRDTIIGDLYGFQRSVLGYSSEISILLGALDPLQSGDAHQRQRVDDRIIRIESKERDRSSSSGLFLKYNNSGLRKEVRGYHVTQTSGAIRRNLGAISEDEYRPQVTYFPSILNPSDTTGRLTEQTEWYLPTDTFVK</sequence>
<dbReference type="Proteomes" id="UP000187455">
    <property type="component" value="Unassembled WGS sequence"/>
</dbReference>
<dbReference type="EMBL" id="LSSL01000349">
    <property type="protein sequence ID" value="OLY84810.1"/>
    <property type="molecule type" value="Genomic_DNA"/>
</dbReference>
<evidence type="ECO:0000313" key="2">
    <source>
        <dbReference type="Proteomes" id="UP000187455"/>
    </source>
</evidence>
<comment type="caution">
    <text evidence="1">The sequence shown here is derived from an EMBL/GenBank/DDBJ whole genome shotgun (WGS) entry which is preliminary data.</text>
</comment>
<keyword evidence="2" id="KW-1185">Reference proteome</keyword>
<name>A0A1R0H6J0_9FUNG</name>
<protein>
    <submittedName>
        <fullName evidence="1">Uncharacterized protein</fullName>
    </submittedName>
</protein>
<evidence type="ECO:0000313" key="1">
    <source>
        <dbReference type="EMBL" id="OLY84810.1"/>
    </source>
</evidence>
<accession>A0A1R0H6J0</accession>
<reference evidence="1 2" key="1">
    <citation type="journal article" date="2016" name="Mol. Biol. Evol.">
        <title>Genome-Wide Survey of Gut Fungi (Harpellales) Reveals the First Horizontally Transferred Ubiquitin Gene from a Mosquito Host.</title>
        <authorList>
            <person name="Wang Y."/>
            <person name="White M.M."/>
            <person name="Kvist S."/>
            <person name="Moncalvo J.M."/>
        </authorList>
    </citation>
    <scope>NUCLEOTIDE SEQUENCE [LARGE SCALE GENOMIC DNA]</scope>
    <source>
        <strain evidence="1 2">ALG-7-W6</strain>
    </source>
</reference>
<proteinExistence type="predicted"/>
<organism evidence="1 2">
    <name type="scientific">Smittium mucronatum</name>
    <dbReference type="NCBI Taxonomy" id="133383"/>
    <lineage>
        <taxon>Eukaryota</taxon>
        <taxon>Fungi</taxon>
        <taxon>Fungi incertae sedis</taxon>
        <taxon>Zoopagomycota</taxon>
        <taxon>Kickxellomycotina</taxon>
        <taxon>Harpellomycetes</taxon>
        <taxon>Harpellales</taxon>
        <taxon>Legeriomycetaceae</taxon>
        <taxon>Smittium</taxon>
    </lineage>
</organism>
<dbReference type="OrthoDB" id="10594152at2759"/>
<dbReference type="AlphaFoldDB" id="A0A1R0H6J0"/>